<dbReference type="GO" id="GO:0005507">
    <property type="term" value="F:copper ion binding"/>
    <property type="evidence" value="ECO:0007669"/>
    <property type="project" value="InterPro"/>
</dbReference>
<dbReference type="OrthoDB" id="2015551at2759"/>
<dbReference type="EMBL" id="BMAV01026537">
    <property type="protein sequence ID" value="GFS51339.1"/>
    <property type="molecule type" value="Genomic_DNA"/>
</dbReference>
<comment type="catalytic activity">
    <reaction evidence="11">
        <text>2 superoxide + 2 H(+) = H2O2 + O2</text>
        <dbReference type="Rhea" id="RHEA:20696"/>
        <dbReference type="ChEBI" id="CHEBI:15378"/>
        <dbReference type="ChEBI" id="CHEBI:15379"/>
        <dbReference type="ChEBI" id="CHEBI:16240"/>
        <dbReference type="ChEBI" id="CHEBI:18421"/>
        <dbReference type="EC" id="1.15.1.1"/>
    </reaction>
</comment>
<evidence type="ECO:0000256" key="9">
    <source>
        <dbReference type="ARBA" id="ARBA00023008"/>
    </source>
</evidence>
<evidence type="ECO:0000259" key="14">
    <source>
        <dbReference type="Pfam" id="PF00080"/>
    </source>
</evidence>
<protein>
    <recommendedName>
        <fullName evidence="4">superoxide dismutase</fullName>
        <ecNumber evidence="4">1.15.1.1</ecNumber>
    </recommendedName>
</protein>
<keyword evidence="16" id="KW-1185">Reference proteome</keyword>
<dbReference type="Proteomes" id="UP000886998">
    <property type="component" value="Unassembled WGS sequence"/>
</dbReference>
<dbReference type="Pfam" id="PF00080">
    <property type="entry name" value="Sod_Cu"/>
    <property type="match status" value="1"/>
</dbReference>
<feature type="region of interest" description="Disordered" evidence="12">
    <location>
        <begin position="90"/>
        <end position="290"/>
    </location>
</feature>
<sequence>MYRPLLCVALLVAIIHCNVAQQIQMPEAGALHLPDEEINTQVQTVQKNLTELWSYIFELRNAVSQHLNHLRQHQVELEDVVHRMMHYHEGHGEGTSAAHTDGHHHSGEHHSHSGEHSHSGDQHSHSGDQHSHSGEHSHGDQHSHSGEHSHGGDDHSHDSHGHYHDSHSHSHSHSGDDHGHSHSGDDHGHSHSGDDHGHGHSSHEDGHHHHGHKDSHEKEDDLQQSQQGADLQQVSQVSDPVAEPVIVPSAARSHDSHHHHSHSSGSSSGFQPLPMLHHHHHHHDDPRRNRSRVVVMPKYSEYDLYEFAVCNVQPNRAIPNDQQQEIQGQISLWQKKIGGPLNIHVSLRGFDMGDHHGAHQSVQQEQDNETPAPVHKHGFHIHSSGDLSNGCQSTGPHFNPKNANHGGPKALVRHVGDLGNIECDDHGVANLVFSDTVASLKGPYAVIGKAIVIHSNADDLGLGSNDESLKTGNAGTRLACCVIEKVDKLPIRSYKAMKTARQYQN</sequence>
<keyword evidence="5" id="KW-0479">Metal-binding</keyword>
<reference evidence="15" key="1">
    <citation type="submission" date="2020-08" db="EMBL/GenBank/DDBJ databases">
        <title>Multicomponent nature underlies the extraordinary mechanical properties of spider dragline silk.</title>
        <authorList>
            <person name="Kono N."/>
            <person name="Nakamura H."/>
            <person name="Mori M."/>
            <person name="Yoshida Y."/>
            <person name="Ohtoshi R."/>
            <person name="Malay A.D."/>
            <person name="Moran D.A.P."/>
            <person name="Tomita M."/>
            <person name="Numata K."/>
            <person name="Arakawa K."/>
        </authorList>
    </citation>
    <scope>NUCLEOTIDE SEQUENCE</scope>
</reference>
<evidence type="ECO:0000313" key="16">
    <source>
        <dbReference type="Proteomes" id="UP000886998"/>
    </source>
</evidence>
<keyword evidence="10" id="KW-1015">Disulfide bond</keyword>
<dbReference type="InterPro" id="IPR001424">
    <property type="entry name" value="SOD_Cu_Zn_dom"/>
</dbReference>
<dbReference type="InterPro" id="IPR036423">
    <property type="entry name" value="SOD-like_Cu/Zn_dom_sf"/>
</dbReference>
<evidence type="ECO:0000313" key="15">
    <source>
        <dbReference type="EMBL" id="GFS51339.1"/>
    </source>
</evidence>
<organism evidence="15 16">
    <name type="scientific">Trichonephila inaurata madagascariensis</name>
    <dbReference type="NCBI Taxonomy" id="2747483"/>
    <lineage>
        <taxon>Eukaryota</taxon>
        <taxon>Metazoa</taxon>
        <taxon>Ecdysozoa</taxon>
        <taxon>Arthropoda</taxon>
        <taxon>Chelicerata</taxon>
        <taxon>Arachnida</taxon>
        <taxon>Araneae</taxon>
        <taxon>Araneomorphae</taxon>
        <taxon>Entelegynae</taxon>
        <taxon>Araneoidea</taxon>
        <taxon>Nephilidae</taxon>
        <taxon>Trichonephila</taxon>
        <taxon>Trichonephila inaurata</taxon>
    </lineage>
</organism>
<comment type="cofactor">
    <cofactor evidence="1">
        <name>Cu cation</name>
        <dbReference type="ChEBI" id="CHEBI:23378"/>
    </cofactor>
</comment>
<dbReference type="EC" id="1.15.1.1" evidence="4"/>
<feature type="region of interest" description="Disordered" evidence="12">
    <location>
        <begin position="355"/>
        <end position="404"/>
    </location>
</feature>
<feature type="compositionally biased region" description="Low complexity" evidence="12">
    <location>
        <begin position="223"/>
        <end position="237"/>
    </location>
</feature>
<comment type="caution">
    <text evidence="15">The sequence shown here is derived from an EMBL/GenBank/DDBJ whole genome shotgun (WGS) entry which is preliminary data.</text>
</comment>
<dbReference type="GO" id="GO:0004784">
    <property type="term" value="F:superoxide dismutase activity"/>
    <property type="evidence" value="ECO:0007669"/>
    <property type="project" value="UniProtKB-EC"/>
</dbReference>
<feature type="signal peptide" evidence="13">
    <location>
        <begin position="1"/>
        <end position="20"/>
    </location>
</feature>
<evidence type="ECO:0000256" key="7">
    <source>
        <dbReference type="ARBA" id="ARBA00022862"/>
    </source>
</evidence>
<accession>A0A8X6ILW3</accession>
<keyword evidence="8" id="KW-0560">Oxidoreductase</keyword>
<gene>
    <name evidence="15" type="primary">SOD1</name>
    <name evidence="15" type="ORF">TNIN_454461</name>
</gene>
<evidence type="ECO:0000256" key="13">
    <source>
        <dbReference type="SAM" id="SignalP"/>
    </source>
</evidence>
<keyword evidence="6" id="KW-0862">Zinc</keyword>
<evidence type="ECO:0000256" key="11">
    <source>
        <dbReference type="ARBA" id="ARBA00049204"/>
    </source>
</evidence>
<keyword evidence="13" id="KW-0732">Signal</keyword>
<dbReference type="PROSITE" id="PS00332">
    <property type="entry name" value="SOD_CU_ZN_2"/>
    <property type="match status" value="1"/>
</dbReference>
<keyword evidence="7" id="KW-0049">Antioxidant</keyword>
<feature type="compositionally biased region" description="Basic and acidic residues" evidence="12">
    <location>
        <begin position="100"/>
        <end position="207"/>
    </location>
</feature>
<evidence type="ECO:0000256" key="2">
    <source>
        <dbReference type="ARBA" id="ARBA00001947"/>
    </source>
</evidence>
<dbReference type="Gene3D" id="2.60.40.200">
    <property type="entry name" value="Superoxide dismutase, copper/zinc binding domain"/>
    <property type="match status" value="1"/>
</dbReference>
<feature type="chain" id="PRO_5036464217" description="superoxide dismutase" evidence="13">
    <location>
        <begin position="21"/>
        <end position="505"/>
    </location>
</feature>
<proteinExistence type="inferred from homology"/>
<evidence type="ECO:0000256" key="3">
    <source>
        <dbReference type="ARBA" id="ARBA00010457"/>
    </source>
</evidence>
<evidence type="ECO:0000256" key="8">
    <source>
        <dbReference type="ARBA" id="ARBA00023002"/>
    </source>
</evidence>
<comment type="similarity">
    <text evidence="3">Belongs to the Cu-Zn superoxide dismutase family.</text>
</comment>
<feature type="compositionally biased region" description="Polar residues" evidence="12">
    <location>
        <begin position="385"/>
        <end position="396"/>
    </location>
</feature>
<dbReference type="PANTHER" id="PTHR10003">
    <property type="entry name" value="SUPEROXIDE DISMUTASE CU-ZN -RELATED"/>
    <property type="match status" value="1"/>
</dbReference>
<dbReference type="FunFam" id="2.60.40.200:FF:000003">
    <property type="entry name" value="Superoxide dismutase [Cu-Zn], chloroplastic"/>
    <property type="match status" value="1"/>
</dbReference>
<comment type="cofactor">
    <cofactor evidence="2">
        <name>Zn(2+)</name>
        <dbReference type="ChEBI" id="CHEBI:29105"/>
    </cofactor>
</comment>
<dbReference type="InterPro" id="IPR024134">
    <property type="entry name" value="SOD_Cu/Zn_/chaperone"/>
</dbReference>
<evidence type="ECO:0000256" key="5">
    <source>
        <dbReference type="ARBA" id="ARBA00022723"/>
    </source>
</evidence>
<evidence type="ECO:0000256" key="6">
    <source>
        <dbReference type="ARBA" id="ARBA00022833"/>
    </source>
</evidence>
<feature type="domain" description="Superoxide dismutase copper/zinc binding" evidence="14">
    <location>
        <begin position="373"/>
        <end position="483"/>
    </location>
</feature>
<dbReference type="PRINTS" id="PR00068">
    <property type="entry name" value="CUZNDISMTASE"/>
</dbReference>
<evidence type="ECO:0000256" key="1">
    <source>
        <dbReference type="ARBA" id="ARBA00001935"/>
    </source>
</evidence>
<name>A0A8X6ILW3_9ARAC</name>
<evidence type="ECO:0000256" key="10">
    <source>
        <dbReference type="ARBA" id="ARBA00023157"/>
    </source>
</evidence>
<evidence type="ECO:0000256" key="4">
    <source>
        <dbReference type="ARBA" id="ARBA00012682"/>
    </source>
</evidence>
<dbReference type="InterPro" id="IPR018152">
    <property type="entry name" value="SOD_Cu/Zn_BS"/>
</dbReference>
<dbReference type="CDD" id="cd00305">
    <property type="entry name" value="Cu-Zn_Superoxide_Dismutase"/>
    <property type="match status" value="1"/>
</dbReference>
<keyword evidence="9" id="KW-0186">Copper</keyword>
<evidence type="ECO:0000256" key="12">
    <source>
        <dbReference type="SAM" id="MobiDB-lite"/>
    </source>
</evidence>
<dbReference type="SUPFAM" id="SSF49329">
    <property type="entry name" value="Cu,Zn superoxide dismutase-like"/>
    <property type="match status" value="1"/>
</dbReference>
<dbReference type="AlphaFoldDB" id="A0A8X6ILW3"/>